<evidence type="ECO:0000313" key="2">
    <source>
        <dbReference type="Proteomes" id="UP001596002"/>
    </source>
</evidence>
<sequence length="160" mass="18523">MTADKKMTMEERIQAFYKQSGGPGNPDIERILEQHLLNGKDHGVKGKKETIMDALCDAFIEDKSTSLIIDWLADNKIQRMSKQYQEEERYSRIGKEIGQGLREGIELLHNKRMDDLEVEVARLREMLVRLTNLLERHIGAVRNNHLYRELRDGATQSVDS</sequence>
<protein>
    <submittedName>
        <fullName evidence="1">Uncharacterized protein</fullName>
    </submittedName>
</protein>
<dbReference type="RefSeq" id="WP_380025335.1">
    <property type="nucleotide sequence ID" value="NZ_JBHSHC010000057.1"/>
</dbReference>
<organism evidence="1 2">
    <name type="scientific">Effusibacillus consociatus</name>
    <dbReference type="NCBI Taxonomy" id="1117041"/>
    <lineage>
        <taxon>Bacteria</taxon>
        <taxon>Bacillati</taxon>
        <taxon>Bacillota</taxon>
        <taxon>Bacilli</taxon>
        <taxon>Bacillales</taxon>
        <taxon>Alicyclobacillaceae</taxon>
        <taxon>Effusibacillus</taxon>
    </lineage>
</organism>
<proteinExistence type="predicted"/>
<gene>
    <name evidence="1" type="ORF">ACFO8Q_08560</name>
</gene>
<comment type="caution">
    <text evidence="1">The sequence shown here is derived from an EMBL/GenBank/DDBJ whole genome shotgun (WGS) entry which is preliminary data.</text>
</comment>
<dbReference type="EMBL" id="JBHSHC010000057">
    <property type="protein sequence ID" value="MFC4767413.1"/>
    <property type="molecule type" value="Genomic_DNA"/>
</dbReference>
<evidence type="ECO:0000313" key="1">
    <source>
        <dbReference type="EMBL" id="MFC4767413.1"/>
    </source>
</evidence>
<reference evidence="2" key="1">
    <citation type="journal article" date="2019" name="Int. J. Syst. Evol. Microbiol.">
        <title>The Global Catalogue of Microorganisms (GCM) 10K type strain sequencing project: providing services to taxonomists for standard genome sequencing and annotation.</title>
        <authorList>
            <consortium name="The Broad Institute Genomics Platform"/>
            <consortium name="The Broad Institute Genome Sequencing Center for Infectious Disease"/>
            <person name="Wu L."/>
            <person name="Ma J."/>
        </authorList>
    </citation>
    <scope>NUCLEOTIDE SEQUENCE [LARGE SCALE GENOMIC DNA]</scope>
    <source>
        <strain evidence="2">WYCCWR 12678</strain>
    </source>
</reference>
<keyword evidence="2" id="KW-1185">Reference proteome</keyword>
<dbReference type="Proteomes" id="UP001596002">
    <property type="component" value="Unassembled WGS sequence"/>
</dbReference>
<accession>A0ABV9Q104</accession>
<name>A0ABV9Q104_9BACL</name>